<feature type="transmembrane region" description="Helical" evidence="2">
    <location>
        <begin position="101"/>
        <end position="119"/>
    </location>
</feature>
<reference evidence="4" key="1">
    <citation type="journal article" date="2019" name="Int. J. Syst. Evol. Microbiol.">
        <title>The Global Catalogue of Microorganisms (GCM) 10K type strain sequencing project: providing services to taxonomists for standard genome sequencing and annotation.</title>
        <authorList>
            <consortium name="The Broad Institute Genomics Platform"/>
            <consortium name="The Broad Institute Genome Sequencing Center for Infectious Disease"/>
            <person name="Wu L."/>
            <person name="Ma J."/>
        </authorList>
    </citation>
    <scope>NUCLEOTIDE SEQUENCE [LARGE SCALE GENOMIC DNA]</scope>
    <source>
        <strain evidence="4">CCUG 59189</strain>
    </source>
</reference>
<keyword evidence="3" id="KW-0378">Hydrolase</keyword>
<dbReference type="PANTHER" id="PTHR33428:SF2">
    <property type="entry name" value="CHLOROPHYLLASE-2"/>
    <property type="match status" value="1"/>
</dbReference>
<name>A0ABW3RSH6_9BACL</name>
<feature type="transmembrane region" description="Helical" evidence="2">
    <location>
        <begin position="125"/>
        <end position="147"/>
    </location>
</feature>
<organism evidence="3 4">
    <name type="scientific">Paenibacillus puldeungensis</name>
    <dbReference type="NCBI Taxonomy" id="696536"/>
    <lineage>
        <taxon>Bacteria</taxon>
        <taxon>Bacillati</taxon>
        <taxon>Bacillota</taxon>
        <taxon>Bacilli</taxon>
        <taxon>Bacillales</taxon>
        <taxon>Paenibacillaceae</taxon>
        <taxon>Paenibacillus</taxon>
    </lineage>
</organism>
<keyword evidence="2" id="KW-0472">Membrane</keyword>
<sequence length="768" mass="85248">MELQIQLQTESAKVKPTFRSKLARRVRGTYRYDTAFWRTAIAGPWGAGMFAFIMLALGMPSGLGVGADVVQYLFVGTMSMFLIANIIAVLFALVGLPVPRLFVGTVIYDAFIIFVIFYFNEVSWTAAMIVAGILTVAGIICGLLAGILTSRKFQMRAKVGALAALMLAAGILVAVDHTESISSSRSVFQTDLTDRDSADELELTIPKLSDNPTKAGPYHVATFQYGSGKNFWQPEYGKDAAVFSMPVDASEYIKKWPQFRKMYWGFDQHTLPLNGRVWMPDSAEASGKQGPFPLVLIVHGNHLMEDYSDDGYGYLGRLLASRGFIAVSVDENFLNYSVWTGIPDNDMKVRAWLLLKHLQQIGQFAKEPGNLFYEKVDFSNIALIGHSRGGQAVAMAADYKDWFGKDAMLDNLEQYHIQSVVAIAPTDKMVDGKLTSLKDVNYLTLQGARDGDVSDFDGDRQYSRTTFSPGSSRFKASLYIADANHSQFNSSWGGRDVSLPKGILLSRKGMLSATEQREIAKLYISAFLEESLHRDEHFLPLMRDYRSGLAWLPVTDYYNRFESGEFGAWARYDEDLNRTTIPGNGKAGGNGLTWKEEEARNRGNSSKSNRGIVLEQSGKTDKAAYSLQWEHGAPLPPAGQANILSFSMADRSFELHDSVASDQAAPVHVDVELVDGKGVSVRLPLSRFMPVVPLPATDFTIHPWFDEHLSDGKYKQPTEVVFQTYRLPLTAFTGGNSRFDPFTGIQKLSFYLNGDSPEKVMLDDIGMY</sequence>
<dbReference type="Proteomes" id="UP001597262">
    <property type="component" value="Unassembled WGS sequence"/>
</dbReference>
<evidence type="ECO:0000313" key="4">
    <source>
        <dbReference type="Proteomes" id="UP001597262"/>
    </source>
</evidence>
<keyword evidence="2" id="KW-1133">Transmembrane helix</keyword>
<evidence type="ECO:0000256" key="2">
    <source>
        <dbReference type="SAM" id="Phobius"/>
    </source>
</evidence>
<dbReference type="RefSeq" id="WP_379316220.1">
    <property type="nucleotide sequence ID" value="NZ_JBHTLM010000001.1"/>
</dbReference>
<keyword evidence="2" id="KW-0812">Transmembrane</keyword>
<feature type="transmembrane region" description="Helical" evidence="2">
    <location>
        <begin position="159"/>
        <end position="175"/>
    </location>
</feature>
<dbReference type="GO" id="GO:0016787">
    <property type="term" value="F:hydrolase activity"/>
    <property type="evidence" value="ECO:0007669"/>
    <property type="project" value="UniProtKB-KW"/>
</dbReference>
<dbReference type="EMBL" id="JBHTLM010000001">
    <property type="protein sequence ID" value="MFD1175167.1"/>
    <property type="molecule type" value="Genomic_DNA"/>
</dbReference>
<feature type="transmembrane region" description="Helical" evidence="2">
    <location>
        <begin position="35"/>
        <end position="57"/>
    </location>
</feature>
<dbReference type="PANTHER" id="PTHR33428">
    <property type="entry name" value="CHLOROPHYLLASE-2, CHLOROPLASTIC"/>
    <property type="match status" value="1"/>
</dbReference>
<accession>A0ABW3RSH6</accession>
<feature type="region of interest" description="Disordered" evidence="1">
    <location>
        <begin position="581"/>
        <end position="613"/>
    </location>
</feature>
<evidence type="ECO:0000313" key="3">
    <source>
        <dbReference type="EMBL" id="MFD1175167.1"/>
    </source>
</evidence>
<comment type="caution">
    <text evidence="3">The sequence shown here is derived from an EMBL/GenBank/DDBJ whole genome shotgun (WGS) entry which is preliminary data.</text>
</comment>
<keyword evidence="4" id="KW-1185">Reference proteome</keyword>
<proteinExistence type="predicted"/>
<evidence type="ECO:0000256" key="1">
    <source>
        <dbReference type="SAM" id="MobiDB-lite"/>
    </source>
</evidence>
<dbReference type="InterPro" id="IPR029058">
    <property type="entry name" value="AB_hydrolase_fold"/>
</dbReference>
<gene>
    <name evidence="3" type="ORF">ACFQ3W_02425</name>
</gene>
<protein>
    <submittedName>
        <fullName evidence="3">Alpha/beta hydrolase</fullName>
    </submittedName>
</protein>
<dbReference type="Gene3D" id="3.40.50.1820">
    <property type="entry name" value="alpha/beta hydrolase"/>
    <property type="match status" value="1"/>
</dbReference>
<dbReference type="SUPFAM" id="SSF53474">
    <property type="entry name" value="alpha/beta-Hydrolases"/>
    <property type="match status" value="1"/>
</dbReference>
<feature type="transmembrane region" description="Helical" evidence="2">
    <location>
        <begin position="69"/>
        <end position="94"/>
    </location>
</feature>